<reference evidence="1" key="2">
    <citation type="submission" date="2022-01" db="EMBL/GenBank/DDBJ databases">
        <authorList>
            <person name="Yamashiro T."/>
            <person name="Shiraishi A."/>
            <person name="Satake H."/>
            <person name="Nakayama K."/>
        </authorList>
    </citation>
    <scope>NUCLEOTIDE SEQUENCE</scope>
</reference>
<reference evidence="1" key="1">
    <citation type="journal article" date="2022" name="Int. J. Mol. Sci.">
        <title>Draft Genome of Tanacetum Coccineum: Genomic Comparison of Closely Related Tanacetum-Family Plants.</title>
        <authorList>
            <person name="Yamashiro T."/>
            <person name="Shiraishi A."/>
            <person name="Nakayama K."/>
            <person name="Satake H."/>
        </authorList>
    </citation>
    <scope>NUCLEOTIDE SEQUENCE</scope>
</reference>
<evidence type="ECO:0000313" key="1">
    <source>
        <dbReference type="EMBL" id="GJT71154.1"/>
    </source>
</evidence>
<proteinExistence type="predicted"/>
<keyword evidence="2" id="KW-1185">Reference proteome</keyword>
<organism evidence="1 2">
    <name type="scientific">Tanacetum coccineum</name>
    <dbReference type="NCBI Taxonomy" id="301880"/>
    <lineage>
        <taxon>Eukaryota</taxon>
        <taxon>Viridiplantae</taxon>
        <taxon>Streptophyta</taxon>
        <taxon>Embryophyta</taxon>
        <taxon>Tracheophyta</taxon>
        <taxon>Spermatophyta</taxon>
        <taxon>Magnoliopsida</taxon>
        <taxon>eudicotyledons</taxon>
        <taxon>Gunneridae</taxon>
        <taxon>Pentapetalae</taxon>
        <taxon>asterids</taxon>
        <taxon>campanulids</taxon>
        <taxon>Asterales</taxon>
        <taxon>Asteraceae</taxon>
        <taxon>Asteroideae</taxon>
        <taxon>Anthemideae</taxon>
        <taxon>Anthemidinae</taxon>
        <taxon>Tanacetum</taxon>
    </lineage>
</organism>
<dbReference type="Proteomes" id="UP001151760">
    <property type="component" value="Unassembled WGS sequence"/>
</dbReference>
<protein>
    <submittedName>
        <fullName evidence="1">Uncharacterized protein</fullName>
    </submittedName>
</protein>
<accession>A0ABQ5G6E2</accession>
<sequence length="164" mass="18325">MTTGQGQNLDTLEGIEIEAIQGRMSTWKLGTTSLALYQNHPLVFSSQRTKKENEKAISQGKFDHLGFHKDLRYTNRAVNRTHANSSRGSDSKHHMRQGFPGYLSPGIGRAEKLEGDTFPGDLPGRHRGAHTVSVKQIFATVEGFLGRHVARDTKFIKRVINIEV</sequence>
<name>A0ABQ5G6E2_9ASTR</name>
<evidence type="ECO:0000313" key="2">
    <source>
        <dbReference type="Proteomes" id="UP001151760"/>
    </source>
</evidence>
<dbReference type="EMBL" id="BQNB010018143">
    <property type="protein sequence ID" value="GJT71154.1"/>
    <property type="molecule type" value="Genomic_DNA"/>
</dbReference>
<gene>
    <name evidence="1" type="ORF">Tco_1030440</name>
</gene>
<comment type="caution">
    <text evidence="1">The sequence shown here is derived from an EMBL/GenBank/DDBJ whole genome shotgun (WGS) entry which is preliminary data.</text>
</comment>